<name>A0A365MJS8_GIBIN</name>
<dbReference type="EMBL" id="PKMI01000094">
    <property type="protein sequence ID" value="RBA08682.1"/>
    <property type="molecule type" value="Genomic_DNA"/>
</dbReference>
<proteinExistence type="predicted"/>
<feature type="transmembrane region" description="Helical" evidence="1">
    <location>
        <begin position="111"/>
        <end position="131"/>
    </location>
</feature>
<reference evidence="2 3" key="1">
    <citation type="submission" date="2017-12" db="EMBL/GenBank/DDBJ databases">
        <title>Genome sequence of the mycotoxigenic crop pathogen Fusarium proliferatum, strain ITEM 2341 from Date Palm.</title>
        <authorList>
            <person name="Almiman B.F."/>
            <person name="Shittu T.A."/>
            <person name="Muthumeenakshi S."/>
            <person name="Baroncelli R."/>
            <person name="Sreenivasaprasada S."/>
        </authorList>
    </citation>
    <scope>NUCLEOTIDE SEQUENCE [LARGE SCALE GENOMIC DNA]</scope>
    <source>
        <strain evidence="2 3">ITEM 2341</strain>
    </source>
</reference>
<dbReference type="PANTHER" id="PTHR37544:SF3">
    <property type="entry name" value="SPRAY"/>
    <property type="match status" value="1"/>
</dbReference>
<evidence type="ECO:0000313" key="2">
    <source>
        <dbReference type="EMBL" id="RBA08682.1"/>
    </source>
</evidence>
<feature type="transmembrane region" description="Helical" evidence="1">
    <location>
        <begin position="659"/>
        <end position="676"/>
    </location>
</feature>
<keyword evidence="1" id="KW-1133">Transmembrane helix</keyword>
<dbReference type="Pfam" id="PF11915">
    <property type="entry name" value="DUF3433"/>
    <property type="match status" value="2"/>
</dbReference>
<feature type="transmembrane region" description="Helical" evidence="1">
    <location>
        <begin position="764"/>
        <end position="787"/>
    </location>
</feature>
<feature type="transmembrane region" description="Helical" evidence="1">
    <location>
        <begin position="702"/>
        <end position="725"/>
    </location>
</feature>
<dbReference type="Proteomes" id="UP000251714">
    <property type="component" value="Unassembled WGS sequence"/>
</dbReference>
<dbReference type="PANTHER" id="PTHR37544">
    <property type="entry name" value="SPRAY-RELATED"/>
    <property type="match status" value="1"/>
</dbReference>
<accession>A0A365MJS8</accession>
<sequence length="1252" mass="140186">MSSWETTALRLQGNVTADSTPSSLDKSLPLLPKRNAKARTTTGVKEVSPEEKGYRTKGWKPLSLSRPILLAVIALTILLAIAVETITQRSAAQGGLALSVSLEDMPNYARFSYLYAPTVVAVLYSMIWSWIDLDVKRMQPWLELSKPNGATAEDSLFLDYQYDFVGSVPIKAAKRKHWPAFFGGTAMILVLWLLTPLQSTLLGTEVVSKSEFTTIGNRTQLIPLKDQLPRLDPEILNIGYSIGWLGQPFPPFTAPNYTLLPFYIDNDPTPSKVHSNWTAETTMLSTELNCWPAIMEQKRPKSEASFNFLSGKGCNTTVIFPTNANYTMYYIGYHSSAYSDRWIANENCKKNDTNLHQFLALWSRPEHSLNETEPPDFNISAMFCRPDYYKQRVMATVEATTLDIVADSVQPLSPRETLPVEEFNSTAFEFLLGNGMADRPIVKDYPFNIVVEQQPRLNKSGLSRPLTNMVGFALAGRDLPVTDYSSHQVMSKAYGDAHKYLFSVAVTKLLANVTQPSNTSASVEYALTGIVASRIFATTIESILAVIVVFTALLLWLCERAPNNLPANPSSLERYIDLFRHSPEVLVSMRRMDGANEKALAEEFRHDQLKLFFDELSGVAKFSIVRVIPDCENADHRNPSTQKGYYKPIRPLPLKRESGFLFVLCLTGAVVGLSYLKQQEANLHGLHRPTDNFEVLQLLENYIPTIFATLVEPFWVLLNRLLCVLQPFRDLWKGKADSSHTIEVNYTSIPPQLVLWRALKSKHFVLALLCVMALLSNLLAIGLGSLFNEAPTVANYTEPTQSIISSKFDNSSVYDLGDYFSTNLISTWTYQDHFYIGLANMSSGTPLPPWVSKNYYFQPFNVTKSGTNSATGDTYQLQTRGFGAQANCSKIPSFELPVYKSEISYWEPGGVGIPDKVCVTKNLIRNAGWHMRDALRYRTKGLSAFEFSNTLSRNTGVEFCDKKLTLGWARVGLEENVNGTVEASFMICDPIFETAIFNVTVDASGHILAYEKASALESTLGYKDSRLHTDIMFQHYNHQWNKGSAEWHNNTLTMDWINYFIFLVSGSRDAIDPSKPVPDPAQLAPVVEEVYRRLYALFLSVLDTNVFESASPEEQTTAIRSTRETRIFMEDASFIISVTVLAANILVATIFYCRTMAFVLPRMPTTLGSILAYIAASRLASPGFENTPGKAGRTFSFGRYIGLDGDSHIGIETDPHVVPINPVTVGEERSFLCRLRKTFFRKGKADKTEPWL</sequence>
<keyword evidence="1" id="KW-0812">Transmembrane</keyword>
<dbReference type="InterPro" id="IPR021840">
    <property type="entry name" value="DUF3433"/>
</dbReference>
<dbReference type="AlphaFoldDB" id="A0A365MJS8"/>
<comment type="caution">
    <text evidence="2">The sequence shown here is derived from an EMBL/GenBank/DDBJ whole genome shotgun (WGS) entry which is preliminary data.</text>
</comment>
<organism evidence="2 3">
    <name type="scientific">Gibberella intermedia</name>
    <name type="common">Bulb rot disease fungus</name>
    <name type="synonym">Fusarium proliferatum</name>
    <dbReference type="NCBI Taxonomy" id="948311"/>
    <lineage>
        <taxon>Eukaryota</taxon>
        <taxon>Fungi</taxon>
        <taxon>Dikarya</taxon>
        <taxon>Ascomycota</taxon>
        <taxon>Pezizomycotina</taxon>
        <taxon>Sordariomycetes</taxon>
        <taxon>Hypocreomycetidae</taxon>
        <taxon>Hypocreales</taxon>
        <taxon>Nectriaceae</taxon>
        <taxon>Fusarium</taxon>
        <taxon>Fusarium fujikuroi species complex</taxon>
    </lineage>
</organism>
<feature type="transmembrane region" description="Helical" evidence="1">
    <location>
        <begin position="68"/>
        <end position="91"/>
    </location>
</feature>
<feature type="transmembrane region" description="Helical" evidence="1">
    <location>
        <begin position="178"/>
        <end position="195"/>
    </location>
</feature>
<evidence type="ECO:0000313" key="3">
    <source>
        <dbReference type="Proteomes" id="UP000251714"/>
    </source>
</evidence>
<gene>
    <name evidence="2" type="ORF">FPRO05_06962</name>
</gene>
<feature type="transmembrane region" description="Helical" evidence="1">
    <location>
        <begin position="1132"/>
        <end position="1153"/>
    </location>
</feature>
<evidence type="ECO:0000256" key="1">
    <source>
        <dbReference type="SAM" id="Phobius"/>
    </source>
</evidence>
<keyword evidence="1" id="KW-0472">Membrane</keyword>
<protein>
    <submittedName>
        <fullName evidence="2">Uncharacterized protein</fullName>
    </submittedName>
</protein>
<feature type="transmembrane region" description="Helical" evidence="1">
    <location>
        <begin position="535"/>
        <end position="557"/>
    </location>
</feature>